<dbReference type="Proteomes" id="UP000295055">
    <property type="component" value="Unassembled WGS sequence"/>
</dbReference>
<comment type="caution">
    <text evidence="2">The sequence shown here is derived from an EMBL/GenBank/DDBJ whole genome shotgun (WGS) entry which is preliminary data.</text>
</comment>
<evidence type="ECO:0008006" key="4">
    <source>
        <dbReference type="Google" id="ProtNLM"/>
    </source>
</evidence>
<dbReference type="EMBL" id="SMAS01000004">
    <property type="protein sequence ID" value="TCT35023.1"/>
    <property type="molecule type" value="Genomic_DNA"/>
</dbReference>
<evidence type="ECO:0000313" key="2">
    <source>
        <dbReference type="EMBL" id="TCT35023.1"/>
    </source>
</evidence>
<evidence type="ECO:0000313" key="3">
    <source>
        <dbReference type="Proteomes" id="UP000295055"/>
    </source>
</evidence>
<dbReference type="GO" id="GO:0009289">
    <property type="term" value="C:pilus"/>
    <property type="evidence" value="ECO:0007669"/>
    <property type="project" value="InterPro"/>
</dbReference>
<proteinExistence type="predicted"/>
<keyword evidence="1" id="KW-0732">Signal</keyword>
<protein>
    <recommendedName>
        <fullName evidence="4">Adhesin</fullName>
    </recommendedName>
</protein>
<feature type="signal peptide" evidence="1">
    <location>
        <begin position="1"/>
        <end position="23"/>
    </location>
</feature>
<dbReference type="InterPro" id="IPR036937">
    <property type="entry name" value="Adhesion_dom_fimbrial_sf"/>
</dbReference>
<reference evidence="2 3" key="1">
    <citation type="submission" date="2019-03" db="EMBL/GenBank/DDBJ databases">
        <title>Genomic analyses of the natural microbiome of Caenorhabditis elegans.</title>
        <authorList>
            <person name="Samuel B."/>
        </authorList>
    </citation>
    <scope>NUCLEOTIDE SEQUENCE [LARGE SCALE GENOMIC DNA]</scope>
    <source>
        <strain evidence="2 3">JUb102</strain>
    </source>
</reference>
<gene>
    <name evidence="2" type="ORF">EC835_104184</name>
</gene>
<sequence length="355" mass="39508">MKKTSKTSLISLMTMLMSLFLYSQVSHGLTRYSSSGGGYRMNLVSNNSVIASTPTIGSNGEKYYSVAPPNKEGIVINESSSQPYGTVYCKVNFLVGNYQNGLAWNYAFHRVFAYMPEAGFSIKGLTAYKINANTYFTLYSDNGITQGWKNISGRGCSSEEMGPLDAGFFTVQFPFEVRIYVKDIPIDGKVVIPPAMIAGYTRMFQYPGTPDVFVPADKASVKLDLTQSVINYPSNCKSNIDNLNINHNTLDAIEFDSKQTRTATYQCDRSQGVRVKFALDYVMDNDPQKRVPLKSGNNTIYSELSLYDAESNYRGKTIETTIDKVKNIEIESHLYGLDAEPGKYTGNAWLIATYL</sequence>
<dbReference type="Gene3D" id="2.60.40.1090">
    <property type="entry name" value="Fimbrial-type adhesion domain"/>
    <property type="match status" value="1"/>
</dbReference>
<accession>A0A4R3NLQ2</accession>
<organism evidence="2 3">
    <name type="scientific">Providencia alcalifaciens</name>
    <dbReference type="NCBI Taxonomy" id="126385"/>
    <lineage>
        <taxon>Bacteria</taxon>
        <taxon>Pseudomonadati</taxon>
        <taxon>Pseudomonadota</taxon>
        <taxon>Gammaproteobacteria</taxon>
        <taxon>Enterobacterales</taxon>
        <taxon>Morganellaceae</taxon>
        <taxon>Providencia</taxon>
    </lineage>
</organism>
<dbReference type="OrthoDB" id="6466823at2"/>
<dbReference type="GO" id="GO:0007155">
    <property type="term" value="P:cell adhesion"/>
    <property type="evidence" value="ECO:0007669"/>
    <property type="project" value="InterPro"/>
</dbReference>
<evidence type="ECO:0000256" key="1">
    <source>
        <dbReference type="SAM" id="SignalP"/>
    </source>
</evidence>
<dbReference type="AlphaFoldDB" id="A0A4R3NLQ2"/>
<dbReference type="RefSeq" id="WP_132496210.1">
    <property type="nucleotide sequence ID" value="NZ_SMAS01000004.1"/>
</dbReference>
<name>A0A4R3NLQ2_9GAMM</name>
<feature type="chain" id="PRO_5020963292" description="Adhesin" evidence="1">
    <location>
        <begin position="24"/>
        <end position="355"/>
    </location>
</feature>